<dbReference type="Proteomes" id="UP000182725">
    <property type="component" value="Unassembled WGS sequence"/>
</dbReference>
<proteinExistence type="predicted"/>
<gene>
    <name evidence="1" type="ORF">SAMN04489740_1724</name>
</gene>
<dbReference type="EMBL" id="FNTV01000001">
    <property type="protein sequence ID" value="SEE55228.1"/>
    <property type="molecule type" value="Genomic_DNA"/>
</dbReference>
<name>A0A1H5JU74_9MICC</name>
<dbReference type="AlphaFoldDB" id="A0A1H5JU74"/>
<dbReference type="Pfam" id="PF04402">
    <property type="entry name" value="SIMPL"/>
    <property type="match status" value="1"/>
</dbReference>
<dbReference type="Gene3D" id="3.30.110.170">
    <property type="entry name" value="Protein of unknown function (DUF541), domain 1"/>
    <property type="match status" value="1"/>
</dbReference>
<dbReference type="PANTHER" id="PTHR34387:SF1">
    <property type="entry name" value="PERIPLASMIC IMMUNOGENIC PROTEIN"/>
    <property type="match status" value="1"/>
</dbReference>
<dbReference type="RefSeq" id="WP_074711335.1">
    <property type="nucleotide sequence ID" value="NZ_FNTV01000001.1"/>
</dbReference>
<dbReference type="PANTHER" id="PTHR34387">
    <property type="entry name" value="SLR1258 PROTEIN"/>
    <property type="match status" value="1"/>
</dbReference>
<reference evidence="1 2" key="1">
    <citation type="submission" date="2016-10" db="EMBL/GenBank/DDBJ databases">
        <authorList>
            <person name="de Groot N.N."/>
        </authorList>
    </citation>
    <scope>NUCLEOTIDE SEQUENCE [LARGE SCALE GENOMIC DNA]</scope>
    <source>
        <strain evidence="1 2">DSM 22274</strain>
    </source>
</reference>
<dbReference type="GO" id="GO:0006974">
    <property type="term" value="P:DNA damage response"/>
    <property type="evidence" value="ECO:0007669"/>
    <property type="project" value="TreeGrafter"/>
</dbReference>
<dbReference type="InterPro" id="IPR007497">
    <property type="entry name" value="SIMPL/DUF541"/>
</dbReference>
<evidence type="ECO:0008006" key="3">
    <source>
        <dbReference type="Google" id="ProtNLM"/>
    </source>
</evidence>
<dbReference type="InterPro" id="IPR052022">
    <property type="entry name" value="26kDa_periplasmic_antigen"/>
</dbReference>
<dbReference type="Gene3D" id="3.30.70.2970">
    <property type="entry name" value="Protein of unknown function (DUF541), domain 2"/>
    <property type="match status" value="1"/>
</dbReference>
<evidence type="ECO:0000313" key="1">
    <source>
        <dbReference type="EMBL" id="SEE55228.1"/>
    </source>
</evidence>
<accession>A0A1H5JU74</accession>
<sequence length="212" mass="22013">MTLAADTVTVTGQGTVSTTPDFFTISIGIEAAQPTVRAAYSRASEALNAVNSKLLSLGVGREAMSSSSLDVRADTRWQDGTGTVVTGYTVSSTLTVSLRYDAGAQDIIAAVVDTGNNNVRLHGMTPVVSDPSAAQDEARAAAWADARRAAEVYAQLSGRALGPVSQISEGIVHDSPPRPMKARAVMAMDSSMAIEPGQSDVAMAVQVTWLLA</sequence>
<evidence type="ECO:0000313" key="2">
    <source>
        <dbReference type="Proteomes" id="UP000182725"/>
    </source>
</evidence>
<protein>
    <recommendedName>
        <fullName evidence="3">SIMPL domain-containing protein</fullName>
    </recommendedName>
</protein>
<organism evidence="1 2">
    <name type="scientific">Arthrobacter alpinus</name>
    <dbReference type="NCBI Taxonomy" id="656366"/>
    <lineage>
        <taxon>Bacteria</taxon>
        <taxon>Bacillati</taxon>
        <taxon>Actinomycetota</taxon>
        <taxon>Actinomycetes</taxon>
        <taxon>Micrococcales</taxon>
        <taxon>Micrococcaceae</taxon>
        <taxon>Arthrobacter</taxon>
    </lineage>
</organism>